<dbReference type="Gene3D" id="1.10.443.10">
    <property type="entry name" value="Intergrase catalytic core"/>
    <property type="match status" value="1"/>
</dbReference>
<organism evidence="2 3">
    <name type="scientific">Paraburkholderia largidicola</name>
    <dbReference type="NCBI Taxonomy" id="3014751"/>
    <lineage>
        <taxon>Bacteria</taxon>
        <taxon>Pseudomonadati</taxon>
        <taxon>Pseudomonadota</taxon>
        <taxon>Betaproteobacteria</taxon>
        <taxon>Burkholderiales</taxon>
        <taxon>Burkholderiaceae</taxon>
        <taxon>Paraburkholderia</taxon>
    </lineage>
</organism>
<dbReference type="SUPFAM" id="SSF56349">
    <property type="entry name" value="DNA breaking-rejoining enzymes"/>
    <property type="match status" value="1"/>
</dbReference>
<dbReference type="GO" id="GO:0006310">
    <property type="term" value="P:DNA recombination"/>
    <property type="evidence" value="ECO:0007669"/>
    <property type="project" value="UniProtKB-KW"/>
</dbReference>
<dbReference type="KEGG" id="plad:PPGU16_79470"/>
<dbReference type="InterPro" id="IPR011010">
    <property type="entry name" value="DNA_brk_join_enz"/>
</dbReference>
<dbReference type="InterPro" id="IPR013762">
    <property type="entry name" value="Integrase-like_cat_sf"/>
</dbReference>
<keyword evidence="2" id="KW-0614">Plasmid</keyword>
<evidence type="ECO:0000313" key="2">
    <source>
        <dbReference type="EMBL" id="BCF94880.1"/>
    </source>
</evidence>
<sequence>MWRRAKERASVTDGIQFKDLRALGTTDAAKAGKNKAEIQTRLAHTTEKTTEIYIKKAIPEKS</sequence>
<gene>
    <name evidence="2" type="ORF">PPGU16_79470</name>
</gene>
<dbReference type="RefSeq" id="WP_243460812.1">
    <property type="nucleotide sequence ID" value="NZ_AP023177.1"/>
</dbReference>
<dbReference type="GO" id="GO:0003677">
    <property type="term" value="F:DNA binding"/>
    <property type="evidence" value="ECO:0007669"/>
    <property type="project" value="InterPro"/>
</dbReference>
<geneLocation type="plasmid" evidence="2 3">
    <name>PPGU16_p2</name>
</geneLocation>
<dbReference type="Proteomes" id="UP000510888">
    <property type="component" value="Plasmid PPGU16_p2"/>
</dbReference>
<keyword evidence="1" id="KW-0233">DNA recombination</keyword>
<protein>
    <recommendedName>
        <fullName evidence="4">Integrase</fullName>
    </recommendedName>
</protein>
<dbReference type="EMBL" id="AP023177">
    <property type="protein sequence ID" value="BCF94880.1"/>
    <property type="molecule type" value="Genomic_DNA"/>
</dbReference>
<accession>A0A7I8C4L1</accession>
<reference evidence="2 3" key="1">
    <citation type="journal article" date="2020" name="Genes (Basel)">
        <title>Genomic Comparison of Insect Gut Symbionts from Divergent Burkholderia Subclades.</title>
        <authorList>
            <person name="Takeshita K."/>
            <person name="Kikuchi Y."/>
        </authorList>
    </citation>
    <scope>NUCLEOTIDE SEQUENCE [LARGE SCALE GENOMIC DNA]</scope>
    <source>
        <strain evidence="2 3">PGU16</strain>
        <plasmid evidence="2 3">PPGU16_p2</plasmid>
    </source>
</reference>
<evidence type="ECO:0000256" key="1">
    <source>
        <dbReference type="ARBA" id="ARBA00023172"/>
    </source>
</evidence>
<evidence type="ECO:0000313" key="3">
    <source>
        <dbReference type="Proteomes" id="UP000510888"/>
    </source>
</evidence>
<dbReference type="GO" id="GO:0015074">
    <property type="term" value="P:DNA integration"/>
    <property type="evidence" value="ECO:0007669"/>
    <property type="project" value="InterPro"/>
</dbReference>
<keyword evidence="3" id="KW-1185">Reference proteome</keyword>
<name>A0A7I8C4L1_9BURK</name>
<proteinExistence type="predicted"/>
<dbReference type="AlphaFoldDB" id="A0A7I8C4L1"/>
<evidence type="ECO:0008006" key="4">
    <source>
        <dbReference type="Google" id="ProtNLM"/>
    </source>
</evidence>